<protein>
    <submittedName>
        <fullName evidence="2">Uncharacterized protein</fullName>
    </submittedName>
</protein>
<dbReference type="HOGENOM" id="CLU_130928_0_0_14"/>
<keyword evidence="1" id="KW-1133">Transmembrane helix</keyword>
<dbReference type="Proteomes" id="UP000008645">
    <property type="component" value="Chromosome"/>
</dbReference>
<keyword evidence="1" id="KW-0812">Transmembrane</keyword>
<sequence>MNYLVLGTILAGSIVGISGVGYFAGTLPKKEKVQKNLISKNIDEADLTKKEFVWKYVLSYGGPHICDFLEVNRETKESKRREELFILEQIKCQELLPNEISIEENDGKSSLWIEGNKLEVDKLFREGDLSVFDFQKSKNINEQGQGIDNLEEKRCKKIEDFEKNRISIFCK</sequence>
<dbReference type="AlphaFoldDB" id="F0V1Z7"/>
<dbReference type="EMBL" id="FQ790233">
    <property type="protein sequence ID" value="CBZ40678.1"/>
    <property type="molecule type" value="Genomic_DNA"/>
</dbReference>
<evidence type="ECO:0000256" key="1">
    <source>
        <dbReference type="SAM" id="Phobius"/>
    </source>
</evidence>
<proteinExistence type="predicted"/>
<reference evidence="2 3" key="1">
    <citation type="journal article" date="2011" name="J. Bacteriol.">
        <title>Complete genome sequence of the hemotrophic Mycoplasma suis strain KI3806.</title>
        <authorList>
            <person name="Oehlerking J."/>
            <person name="Kube M."/>
            <person name="Felder K.M."/>
            <person name="Matter D."/>
            <person name="Wittenbrink M.M."/>
            <person name="Schwarzenbach S."/>
            <person name="Kramer M.M."/>
            <person name="Hoelzle K."/>
            <person name="Hoelzle L.E."/>
        </authorList>
    </citation>
    <scope>NUCLEOTIDE SEQUENCE [LARGE SCALE GENOMIC DNA]</scope>
    <source>
        <strain evidence="3">KI_3806</strain>
    </source>
</reference>
<keyword evidence="1" id="KW-0472">Membrane</keyword>
<accession>F0V1Z7</accession>
<evidence type="ECO:0000313" key="2">
    <source>
        <dbReference type="EMBL" id="CBZ40678.1"/>
    </source>
</evidence>
<feature type="transmembrane region" description="Helical" evidence="1">
    <location>
        <begin position="6"/>
        <end position="25"/>
    </location>
</feature>
<gene>
    <name evidence="2" type="ORF">MSUIS_05850</name>
</gene>
<evidence type="ECO:0000313" key="3">
    <source>
        <dbReference type="Proteomes" id="UP000008645"/>
    </source>
</evidence>
<dbReference type="RefSeq" id="WP_013609281.1">
    <property type="nucleotide sequence ID" value="NC_015153.1"/>
</dbReference>
<organism evidence="2 3">
    <name type="scientific">Mycoplasma suis (strain KI_3806)</name>
    <dbReference type="NCBI Taxonomy" id="708248"/>
    <lineage>
        <taxon>Bacteria</taxon>
        <taxon>Bacillati</taxon>
        <taxon>Mycoplasmatota</taxon>
        <taxon>Mollicutes</taxon>
        <taxon>Mycoplasmataceae</taxon>
        <taxon>Mycoplasma</taxon>
    </lineage>
</organism>
<name>F0V1Z7_MYCS3</name>
<dbReference type="KEGG" id="msk:MSUIS_05850"/>